<keyword evidence="2" id="KW-1185">Reference proteome</keyword>
<gene>
    <name evidence="1" type="ORF">FGO68_gene16575</name>
</gene>
<sequence length="159" mass="18802">MEQLKARFDAKEREQRETYEEFYQKNKENEFLNDLTIIKFRFYHYKEFAKIFANNMHSEQFEGTRHSLYSTVFLPTLVALGFNLFNPFSIFRRILIVSSALGSSASWVLNLKEELGDIAKDDAGQLGEIVRYRFQQLALFDGLVRSYSEESRKMREKKG</sequence>
<comment type="caution">
    <text evidence="1">The sequence shown here is derived from an EMBL/GenBank/DDBJ whole genome shotgun (WGS) entry which is preliminary data.</text>
</comment>
<name>A0A8J8NIN2_HALGN</name>
<reference evidence="1" key="1">
    <citation type="submission" date="2019-06" db="EMBL/GenBank/DDBJ databases">
        <authorList>
            <person name="Zheng W."/>
        </authorList>
    </citation>
    <scope>NUCLEOTIDE SEQUENCE</scope>
    <source>
        <strain evidence="1">QDHG01</strain>
    </source>
</reference>
<evidence type="ECO:0000313" key="2">
    <source>
        <dbReference type="Proteomes" id="UP000785679"/>
    </source>
</evidence>
<proteinExistence type="predicted"/>
<dbReference type="AlphaFoldDB" id="A0A8J8NIN2"/>
<protein>
    <submittedName>
        <fullName evidence="1">Uncharacterized protein</fullName>
    </submittedName>
</protein>
<evidence type="ECO:0000313" key="1">
    <source>
        <dbReference type="EMBL" id="TNV75236.1"/>
    </source>
</evidence>
<accession>A0A8J8NIN2</accession>
<organism evidence="1 2">
    <name type="scientific">Halteria grandinella</name>
    <dbReference type="NCBI Taxonomy" id="5974"/>
    <lineage>
        <taxon>Eukaryota</taxon>
        <taxon>Sar</taxon>
        <taxon>Alveolata</taxon>
        <taxon>Ciliophora</taxon>
        <taxon>Intramacronucleata</taxon>
        <taxon>Spirotrichea</taxon>
        <taxon>Stichotrichia</taxon>
        <taxon>Sporadotrichida</taxon>
        <taxon>Halteriidae</taxon>
        <taxon>Halteria</taxon>
    </lineage>
</organism>
<dbReference type="EMBL" id="RRYP01016051">
    <property type="protein sequence ID" value="TNV75236.1"/>
    <property type="molecule type" value="Genomic_DNA"/>
</dbReference>
<dbReference type="Proteomes" id="UP000785679">
    <property type="component" value="Unassembled WGS sequence"/>
</dbReference>